<proteinExistence type="predicted"/>
<feature type="compositionally biased region" description="Pro residues" evidence="1">
    <location>
        <begin position="359"/>
        <end position="374"/>
    </location>
</feature>
<feature type="transmembrane region" description="Helical" evidence="2">
    <location>
        <begin position="337"/>
        <end position="354"/>
    </location>
</feature>
<dbReference type="Proteomes" id="UP000290289">
    <property type="component" value="Chromosome 11"/>
</dbReference>
<name>A0A498IIP1_MALDO</name>
<feature type="region of interest" description="Disordered" evidence="1">
    <location>
        <begin position="354"/>
        <end position="463"/>
    </location>
</feature>
<dbReference type="InterPro" id="IPR009646">
    <property type="entry name" value="Root_cap"/>
</dbReference>
<dbReference type="EMBL" id="RDQH01000337">
    <property type="protein sequence ID" value="RXH83070.1"/>
    <property type="molecule type" value="Genomic_DNA"/>
</dbReference>
<dbReference type="AlphaFoldDB" id="A0A498IIP1"/>
<protein>
    <submittedName>
        <fullName evidence="3">Uncharacterized protein</fullName>
    </submittedName>
</protein>
<organism evidence="3 4">
    <name type="scientific">Malus domestica</name>
    <name type="common">Apple</name>
    <name type="synonym">Pyrus malus</name>
    <dbReference type="NCBI Taxonomy" id="3750"/>
    <lineage>
        <taxon>Eukaryota</taxon>
        <taxon>Viridiplantae</taxon>
        <taxon>Streptophyta</taxon>
        <taxon>Embryophyta</taxon>
        <taxon>Tracheophyta</taxon>
        <taxon>Spermatophyta</taxon>
        <taxon>Magnoliopsida</taxon>
        <taxon>eudicotyledons</taxon>
        <taxon>Gunneridae</taxon>
        <taxon>Pentapetalae</taxon>
        <taxon>rosids</taxon>
        <taxon>fabids</taxon>
        <taxon>Rosales</taxon>
        <taxon>Rosaceae</taxon>
        <taxon>Amygdaloideae</taxon>
        <taxon>Maleae</taxon>
        <taxon>Malus</taxon>
    </lineage>
</organism>
<sequence>MEFLGSKSVLIVLVILVSASVLILRFATARKARAFSSRYTALRNTHPSPTDKKAKICYLNCDSPICKAECKGRKPNCEGPGSACMDPRFIGGDGIVFYFHGKKNEYFSLVSDPNLQINARFIGLRPEGRTRDYTWIQALGLLFGSNSFSVEASQASSWDDETDHFKFTYNGEELVIPESQLSAWQSPENAIRVERTSSKNSVLVTLQEVAEISVNVVPVTKEDDRIRNYQIPSDDCFAHLEVQFRFYGLSSNVERVLGRTYQPDFRNPAKPGVAMPVVGGEHKYRTTSLVSVDCTACVFTKSRKMDQTDSRVMNYGNLDCTGNSFSGNGIVCRNKRVLIVLVILVSAAILVQSMQPPNGKQPPKPPNGQQPPKRPNGKQPLKPPHGEHPLKPPHGEHPPQPPNSKQPLKPPNGEHPPKPPNGEHPPQPPINKQPPKPPSGNQPPKPPNGKQPPKPPNGKQPPNIKVCYAKKSPCFGKQVQCPQECPSGSPTDKMAKMCYLNCESPICKAECKSPKPNCNGPGSACQDPRFIGGDGIVFYFHGKKNEYFSLVSDPNLQINARFIGIRPEGRAKDNTWIQALGLLFDSKSFSLEASKASTWVDEINHLKFTYNGEELIIAESHLSTWESPDNAIIVERTSSKNSVLVILLGVAEISVNVVPVTKEDDRIHNYQLPSDDCFAHLEVQFRFYDLSSNVEGVLGRTYQPDFKNPAKPGIAMPVLGGEHKYRTTSLFSADCTACVFTQPSELDQTDSRVMDYGMLDCTGNSFGGNGIVCRK</sequence>
<dbReference type="PANTHER" id="PTHR31656">
    <property type="entry name" value="ROOT CAP DOMAIN-CONTAINING PROTEIN"/>
    <property type="match status" value="1"/>
</dbReference>
<gene>
    <name evidence="3" type="ORF">DVH24_003568</name>
</gene>
<keyword evidence="2" id="KW-1133">Transmembrane helix</keyword>
<keyword evidence="2" id="KW-0472">Membrane</keyword>
<evidence type="ECO:0000313" key="3">
    <source>
        <dbReference type="EMBL" id="RXH83070.1"/>
    </source>
</evidence>
<accession>A0A498IIP1</accession>
<keyword evidence="4" id="KW-1185">Reference proteome</keyword>
<evidence type="ECO:0000256" key="1">
    <source>
        <dbReference type="SAM" id="MobiDB-lite"/>
    </source>
</evidence>
<evidence type="ECO:0000313" key="4">
    <source>
        <dbReference type="Proteomes" id="UP000290289"/>
    </source>
</evidence>
<reference evidence="3 4" key="1">
    <citation type="submission" date="2018-10" db="EMBL/GenBank/DDBJ databases">
        <title>A high-quality apple genome assembly.</title>
        <authorList>
            <person name="Hu J."/>
        </authorList>
    </citation>
    <scope>NUCLEOTIDE SEQUENCE [LARGE SCALE GENOMIC DNA]</scope>
    <source>
        <strain evidence="4">cv. HFTH1</strain>
        <tissue evidence="3">Young leaf</tissue>
    </source>
</reference>
<feature type="compositionally biased region" description="Pro residues" evidence="1">
    <location>
        <begin position="398"/>
        <end position="459"/>
    </location>
</feature>
<dbReference type="PRINTS" id="PR01217">
    <property type="entry name" value="PRICHEXTENSN"/>
</dbReference>
<feature type="compositionally biased region" description="Basic and acidic residues" evidence="1">
    <location>
        <begin position="384"/>
        <end position="397"/>
    </location>
</feature>
<keyword evidence="2" id="KW-0812">Transmembrane</keyword>
<feature type="transmembrane region" description="Helical" evidence="2">
    <location>
        <begin position="6"/>
        <end position="28"/>
    </location>
</feature>
<dbReference type="Pfam" id="PF06830">
    <property type="entry name" value="Root_cap"/>
    <property type="match status" value="2"/>
</dbReference>
<evidence type="ECO:0000256" key="2">
    <source>
        <dbReference type="SAM" id="Phobius"/>
    </source>
</evidence>
<comment type="caution">
    <text evidence="3">The sequence shown here is derived from an EMBL/GenBank/DDBJ whole genome shotgun (WGS) entry which is preliminary data.</text>
</comment>